<evidence type="ECO:0000313" key="3">
    <source>
        <dbReference type="Proteomes" id="UP001056681"/>
    </source>
</evidence>
<reference evidence="2" key="1">
    <citation type="submission" date="2020-10" db="EMBL/GenBank/DDBJ databases">
        <title>Whole-genome sequence of Luteibacter sp. EIF3.</title>
        <authorList>
            <person name="Friedrich I."/>
            <person name="Hertel R."/>
            <person name="Daniel R."/>
        </authorList>
    </citation>
    <scope>NUCLEOTIDE SEQUENCE</scope>
    <source>
        <strain evidence="2">EIF3</strain>
    </source>
</reference>
<dbReference type="RefSeq" id="WP_250340112.1">
    <property type="nucleotide sequence ID" value="NZ_CP063231.1"/>
</dbReference>
<sequence length="121" mass="13110">MSAHTIPQRQALRYATIKTGGDREVRAAEVHLHASSSTPALQRIGETPQVIYLALLIGLAILCLAACGNFRPSTQHPASTMTLPNTKPDCVREHRVQQTGTLGAYGTPVVVVTDEPCRRPR</sequence>
<evidence type="ECO:0000256" key="1">
    <source>
        <dbReference type="SAM" id="Phobius"/>
    </source>
</evidence>
<dbReference type="Proteomes" id="UP001056681">
    <property type="component" value="Chromosome"/>
</dbReference>
<evidence type="ECO:0008006" key="4">
    <source>
        <dbReference type="Google" id="ProtNLM"/>
    </source>
</evidence>
<proteinExistence type="predicted"/>
<keyword evidence="1" id="KW-1133">Transmembrane helix</keyword>
<evidence type="ECO:0000313" key="2">
    <source>
        <dbReference type="EMBL" id="URL59591.1"/>
    </source>
</evidence>
<protein>
    <recommendedName>
        <fullName evidence="4">Lipoprotein</fullName>
    </recommendedName>
</protein>
<organism evidence="2 3">
    <name type="scientific">Luteibacter flocculans</name>
    <dbReference type="NCBI Taxonomy" id="2780091"/>
    <lineage>
        <taxon>Bacteria</taxon>
        <taxon>Pseudomonadati</taxon>
        <taxon>Pseudomonadota</taxon>
        <taxon>Gammaproteobacteria</taxon>
        <taxon>Lysobacterales</taxon>
        <taxon>Rhodanobacteraceae</taxon>
        <taxon>Luteibacter</taxon>
    </lineage>
</organism>
<keyword evidence="1" id="KW-0472">Membrane</keyword>
<feature type="transmembrane region" description="Helical" evidence="1">
    <location>
        <begin position="50"/>
        <end position="70"/>
    </location>
</feature>
<keyword evidence="1" id="KW-0812">Transmembrane</keyword>
<dbReference type="EMBL" id="CP063231">
    <property type="protein sequence ID" value="URL59591.1"/>
    <property type="molecule type" value="Genomic_DNA"/>
</dbReference>
<gene>
    <name evidence="2" type="ORF">IM816_05705</name>
</gene>
<keyword evidence="3" id="KW-1185">Reference proteome</keyword>
<name>A0ABY4T3X4_9GAMM</name>
<accession>A0ABY4T3X4</accession>